<comment type="caution">
    <text evidence="10">The sequence shown here is derived from an EMBL/GenBank/DDBJ whole genome shotgun (WGS) entry which is preliminary data.</text>
</comment>
<sequence length="531" mass="57895">MNKGQTDSNEWLMSNKQREDPFQQQQQQQPQAQPQFQNAHPHGGPSAPPPGYCPIPPPNPPKIIAKPKYNDVWATALFAVFMAGFAVFAALGLPLAIEDLKTGELGRRPNNSSSGSVSLSFKVSASDIGGLIAASVGTGVAFSVVYFMLMLKFPGPIIKFSYFVNVLLLAGMAAYTAYLKSYIACAIFAVLAFLVAVTYWGVRDRIPFSQLVLETVCKISIRFNGTLFVAFGGIVVSAVYAVVWIGTLFGMMEWLQVRNVSSGAFYAILVILVFMSFWFNEVVRNTIHMTACGTFATYFFMGMQQPNSDRVTLPSNHTTAKSLGRALTTSFGSICFGSLLISIIRTLKFIAHMARTDSDGNIICCFVATCLECILGCLADILDYFNKYAYTEIAIYGKPYCEAGKDVFELFKYKGFDLIINDCLIGYVLAAGSFLTAALCALAGFLFVYLKGGLGSAGNSVGVYVGVCLISAFIGMWMFLVLLEVVDSGTAATFVCLAEDPATIQRQQPRFFAALQERYPDANWGIQSIAY</sequence>
<dbReference type="Proteomes" id="UP000320333">
    <property type="component" value="Unassembled WGS sequence"/>
</dbReference>
<keyword evidence="5 8" id="KW-0812">Transmembrane</keyword>
<evidence type="ECO:0000256" key="7">
    <source>
        <dbReference type="ARBA" id="ARBA00023136"/>
    </source>
</evidence>
<feature type="transmembrane region" description="Helical" evidence="8">
    <location>
        <begin position="156"/>
        <end position="175"/>
    </location>
</feature>
<evidence type="ECO:0000256" key="4">
    <source>
        <dbReference type="ARBA" id="ARBA00015388"/>
    </source>
</evidence>
<organism evidence="10 11">
    <name type="scientific">Chytriomyces confervae</name>
    <dbReference type="NCBI Taxonomy" id="246404"/>
    <lineage>
        <taxon>Eukaryota</taxon>
        <taxon>Fungi</taxon>
        <taxon>Fungi incertae sedis</taxon>
        <taxon>Chytridiomycota</taxon>
        <taxon>Chytridiomycota incertae sedis</taxon>
        <taxon>Chytridiomycetes</taxon>
        <taxon>Chytridiales</taxon>
        <taxon>Chytriomycetaceae</taxon>
        <taxon>Chytriomyces</taxon>
    </lineage>
</organism>
<evidence type="ECO:0000256" key="5">
    <source>
        <dbReference type="ARBA" id="ARBA00022692"/>
    </source>
</evidence>
<keyword evidence="7 8" id="KW-0472">Membrane</keyword>
<dbReference type="GO" id="GO:0022857">
    <property type="term" value="F:transmembrane transporter activity"/>
    <property type="evidence" value="ECO:0007669"/>
    <property type="project" value="UniProtKB-UniRule"/>
</dbReference>
<evidence type="ECO:0000256" key="1">
    <source>
        <dbReference type="ARBA" id="ARBA00002957"/>
    </source>
</evidence>
<feature type="region of interest" description="Disordered" evidence="9">
    <location>
        <begin position="1"/>
        <end position="59"/>
    </location>
</feature>
<evidence type="ECO:0000256" key="8">
    <source>
        <dbReference type="RuleBase" id="RU368066"/>
    </source>
</evidence>
<dbReference type="EMBL" id="QEAP01000066">
    <property type="protein sequence ID" value="TPX75851.1"/>
    <property type="molecule type" value="Genomic_DNA"/>
</dbReference>
<keyword evidence="11" id="KW-1185">Reference proteome</keyword>
<proteinExistence type="inferred from homology"/>
<feature type="compositionally biased region" description="Low complexity" evidence="9">
    <location>
        <begin position="22"/>
        <end position="45"/>
    </location>
</feature>
<gene>
    <name evidence="10" type="ORF">CcCBS67573_g02872</name>
</gene>
<evidence type="ECO:0000256" key="6">
    <source>
        <dbReference type="ARBA" id="ARBA00022989"/>
    </source>
</evidence>
<dbReference type="PANTHER" id="PTHR12385:SF4">
    <property type="entry name" value="PROTEIN PNS1"/>
    <property type="match status" value="1"/>
</dbReference>
<comment type="similarity">
    <text evidence="3 8">Belongs to the CTL (choline transporter-like) family.</text>
</comment>
<reference evidence="10 11" key="1">
    <citation type="journal article" date="2019" name="Sci. Rep.">
        <title>Comparative genomics of chytrid fungi reveal insights into the obligate biotrophic and pathogenic lifestyle of Synchytrium endobioticum.</title>
        <authorList>
            <person name="van de Vossenberg B.T.L.H."/>
            <person name="Warris S."/>
            <person name="Nguyen H.D.T."/>
            <person name="van Gent-Pelzer M.P.E."/>
            <person name="Joly D.L."/>
            <person name="van de Geest H.C."/>
            <person name="Bonants P.J.M."/>
            <person name="Smith D.S."/>
            <person name="Levesque C.A."/>
            <person name="van der Lee T.A.J."/>
        </authorList>
    </citation>
    <scope>NUCLEOTIDE SEQUENCE [LARGE SCALE GENOMIC DNA]</scope>
    <source>
        <strain evidence="10 11">CBS 675.73</strain>
    </source>
</reference>
<feature type="transmembrane region" description="Helical" evidence="8">
    <location>
        <begin position="323"/>
        <end position="344"/>
    </location>
</feature>
<feature type="transmembrane region" description="Helical" evidence="8">
    <location>
        <begin position="223"/>
        <end position="243"/>
    </location>
</feature>
<feature type="transmembrane region" description="Helical" evidence="8">
    <location>
        <begin position="263"/>
        <end position="279"/>
    </location>
</feature>
<dbReference type="InterPro" id="IPR007603">
    <property type="entry name" value="Choline_transptr-like"/>
</dbReference>
<feature type="transmembrane region" description="Helical" evidence="8">
    <location>
        <begin position="286"/>
        <end position="303"/>
    </location>
</feature>
<feature type="transmembrane region" description="Helical" evidence="8">
    <location>
        <begin position="128"/>
        <end position="149"/>
    </location>
</feature>
<dbReference type="GO" id="GO:0005886">
    <property type="term" value="C:plasma membrane"/>
    <property type="evidence" value="ECO:0007669"/>
    <property type="project" value="UniProtKB-SubCell"/>
</dbReference>
<feature type="transmembrane region" description="Helical" evidence="8">
    <location>
        <begin position="461"/>
        <end position="483"/>
    </location>
</feature>
<accession>A0A507FHF2</accession>
<dbReference type="OrthoDB" id="44736at2759"/>
<feature type="transmembrane region" description="Helical" evidence="8">
    <location>
        <begin position="181"/>
        <end position="202"/>
    </location>
</feature>
<keyword evidence="6 8" id="KW-1133">Transmembrane helix</keyword>
<dbReference type="Pfam" id="PF04515">
    <property type="entry name" value="Choline_transpo"/>
    <property type="match status" value="1"/>
</dbReference>
<comment type="function">
    <text evidence="1 8">Probably involved in transport through the plasma membrane.</text>
</comment>
<name>A0A507FHF2_9FUNG</name>
<protein>
    <recommendedName>
        <fullName evidence="4 8">Protein PNS1</fullName>
    </recommendedName>
</protein>
<dbReference type="PANTHER" id="PTHR12385">
    <property type="entry name" value="CHOLINE TRANSPORTER-LIKE (SLC FAMILY 44)"/>
    <property type="match status" value="1"/>
</dbReference>
<feature type="compositionally biased region" description="Pro residues" evidence="9">
    <location>
        <begin position="46"/>
        <end position="59"/>
    </location>
</feature>
<evidence type="ECO:0000256" key="9">
    <source>
        <dbReference type="SAM" id="MobiDB-lite"/>
    </source>
</evidence>
<dbReference type="AlphaFoldDB" id="A0A507FHF2"/>
<evidence type="ECO:0000313" key="10">
    <source>
        <dbReference type="EMBL" id="TPX75851.1"/>
    </source>
</evidence>
<evidence type="ECO:0000313" key="11">
    <source>
        <dbReference type="Proteomes" id="UP000320333"/>
    </source>
</evidence>
<feature type="transmembrane region" description="Helical" evidence="8">
    <location>
        <begin position="72"/>
        <end position="97"/>
    </location>
</feature>
<feature type="transmembrane region" description="Helical" evidence="8">
    <location>
        <begin position="424"/>
        <end position="449"/>
    </location>
</feature>
<evidence type="ECO:0000256" key="2">
    <source>
        <dbReference type="ARBA" id="ARBA00004141"/>
    </source>
</evidence>
<evidence type="ECO:0000256" key="3">
    <source>
        <dbReference type="ARBA" id="ARBA00007168"/>
    </source>
</evidence>
<feature type="compositionally biased region" description="Polar residues" evidence="9">
    <location>
        <begin position="1"/>
        <end position="15"/>
    </location>
</feature>
<comment type="subcellular location">
    <subcellularLocation>
        <location evidence="8">Cell membrane</location>
        <topology evidence="8">Multi-pass membrane protein</topology>
    </subcellularLocation>
    <subcellularLocation>
        <location evidence="2">Membrane</location>
        <topology evidence="2">Multi-pass membrane protein</topology>
    </subcellularLocation>
</comment>